<name>A0A418WKL6_9SPHN</name>
<comment type="cofactor">
    <cofactor evidence="1">
        <name>pyridoxal 5'-phosphate</name>
        <dbReference type="ChEBI" id="CHEBI:597326"/>
    </cofactor>
</comment>
<organism evidence="5 6">
    <name type="scientific">Sphingomonas cavernae</name>
    <dbReference type="NCBI Taxonomy" id="2320861"/>
    <lineage>
        <taxon>Bacteria</taxon>
        <taxon>Pseudomonadati</taxon>
        <taxon>Pseudomonadota</taxon>
        <taxon>Alphaproteobacteria</taxon>
        <taxon>Sphingomonadales</taxon>
        <taxon>Sphingomonadaceae</taxon>
        <taxon>Sphingomonas</taxon>
    </lineage>
</organism>
<dbReference type="RefSeq" id="WP_119761714.1">
    <property type="nucleotide sequence ID" value="NZ_QYUM01000003.1"/>
</dbReference>
<gene>
    <name evidence="5" type="ORF">D3876_09600</name>
</gene>
<evidence type="ECO:0000256" key="3">
    <source>
        <dbReference type="ARBA" id="ARBA00023239"/>
    </source>
</evidence>
<evidence type="ECO:0000256" key="2">
    <source>
        <dbReference type="ARBA" id="ARBA00022898"/>
    </source>
</evidence>
<dbReference type="GO" id="GO:0006565">
    <property type="term" value="P:L-serine catabolic process"/>
    <property type="evidence" value="ECO:0007669"/>
    <property type="project" value="TreeGrafter"/>
</dbReference>
<dbReference type="GO" id="GO:0004794">
    <property type="term" value="F:threonine deaminase activity"/>
    <property type="evidence" value="ECO:0007669"/>
    <property type="project" value="TreeGrafter"/>
</dbReference>
<dbReference type="InterPro" id="IPR001926">
    <property type="entry name" value="TrpB-like_PALP"/>
</dbReference>
<keyword evidence="6" id="KW-1185">Reference proteome</keyword>
<sequence length="310" mass="32257">MHYPRPEGVIAALRHIDPIFLETPMRRSDALDQALDASIVFKDETANPIRSFKGRGAGHFIAGLSATTPLVCASAGNFGQGLAWAARRRELPITVFAAHNAVRCKLDAMRALGADVRLQGDDFDAAKRAARAHAERKGYCYVEDGAHAAIAEGAGTLALELTEAGEHPDAILVPLGNGALAAGVGAWMKHARPATRIVAVGAAGAPAMARAVETGRIAETAHVDTIADGIAVRVPIPYAVDAVRRVTDQVLLVEDSAIRAAMALLDKHLGLIVEPAGAAGLAAIVADPAPWRGQRIAVPLCGGNLDNPTA</sequence>
<dbReference type="PANTHER" id="PTHR48078:SF6">
    <property type="entry name" value="L-THREONINE DEHYDRATASE CATABOLIC TDCB"/>
    <property type="match status" value="1"/>
</dbReference>
<dbReference type="Pfam" id="PF00291">
    <property type="entry name" value="PALP"/>
    <property type="match status" value="1"/>
</dbReference>
<evidence type="ECO:0000259" key="4">
    <source>
        <dbReference type="Pfam" id="PF00291"/>
    </source>
</evidence>
<accession>A0A418WKL6</accession>
<dbReference type="GO" id="GO:0003941">
    <property type="term" value="F:L-serine ammonia-lyase activity"/>
    <property type="evidence" value="ECO:0007669"/>
    <property type="project" value="TreeGrafter"/>
</dbReference>
<keyword evidence="3" id="KW-0456">Lyase</keyword>
<dbReference type="GO" id="GO:0009097">
    <property type="term" value="P:isoleucine biosynthetic process"/>
    <property type="evidence" value="ECO:0007669"/>
    <property type="project" value="TreeGrafter"/>
</dbReference>
<dbReference type="Gene3D" id="3.40.50.1100">
    <property type="match status" value="2"/>
</dbReference>
<dbReference type="PANTHER" id="PTHR48078">
    <property type="entry name" value="THREONINE DEHYDRATASE, MITOCHONDRIAL-RELATED"/>
    <property type="match status" value="1"/>
</dbReference>
<keyword evidence="2" id="KW-0663">Pyridoxal phosphate</keyword>
<dbReference type="AlphaFoldDB" id="A0A418WKL6"/>
<comment type="caution">
    <text evidence="5">The sequence shown here is derived from an EMBL/GenBank/DDBJ whole genome shotgun (WGS) entry which is preliminary data.</text>
</comment>
<dbReference type="EMBL" id="QYUM01000003">
    <property type="protein sequence ID" value="RJF90482.1"/>
    <property type="molecule type" value="Genomic_DNA"/>
</dbReference>
<feature type="domain" description="Tryptophan synthase beta chain-like PALP" evidence="4">
    <location>
        <begin position="21"/>
        <end position="302"/>
    </location>
</feature>
<evidence type="ECO:0000313" key="5">
    <source>
        <dbReference type="EMBL" id="RJF90482.1"/>
    </source>
</evidence>
<evidence type="ECO:0000256" key="1">
    <source>
        <dbReference type="ARBA" id="ARBA00001933"/>
    </source>
</evidence>
<dbReference type="InterPro" id="IPR050147">
    <property type="entry name" value="Ser/Thr_Dehydratase"/>
</dbReference>
<protein>
    <submittedName>
        <fullName evidence="5">Pyridoxal-phosphate dependent enzyme</fullName>
    </submittedName>
</protein>
<dbReference type="OrthoDB" id="9811476at2"/>
<dbReference type="Proteomes" id="UP000286100">
    <property type="component" value="Unassembled WGS sequence"/>
</dbReference>
<reference evidence="5 6" key="1">
    <citation type="submission" date="2018-09" db="EMBL/GenBank/DDBJ databases">
        <authorList>
            <person name="Zhu H."/>
        </authorList>
    </citation>
    <scope>NUCLEOTIDE SEQUENCE [LARGE SCALE GENOMIC DNA]</scope>
    <source>
        <strain evidence="5 6">K2R01-6</strain>
    </source>
</reference>
<evidence type="ECO:0000313" key="6">
    <source>
        <dbReference type="Proteomes" id="UP000286100"/>
    </source>
</evidence>
<dbReference type="SUPFAM" id="SSF53686">
    <property type="entry name" value="Tryptophan synthase beta subunit-like PLP-dependent enzymes"/>
    <property type="match status" value="1"/>
</dbReference>
<proteinExistence type="predicted"/>
<dbReference type="InterPro" id="IPR036052">
    <property type="entry name" value="TrpB-like_PALP_sf"/>
</dbReference>
<dbReference type="GO" id="GO:0006567">
    <property type="term" value="P:L-threonine catabolic process"/>
    <property type="evidence" value="ECO:0007669"/>
    <property type="project" value="TreeGrafter"/>
</dbReference>